<comment type="caution">
    <text evidence="1">The sequence shown here is derived from an EMBL/GenBank/DDBJ whole genome shotgun (WGS) entry which is preliminary data.</text>
</comment>
<dbReference type="EMBL" id="CAJNOB010000001">
    <property type="protein sequence ID" value="CAF0689295.1"/>
    <property type="molecule type" value="Genomic_DNA"/>
</dbReference>
<gene>
    <name evidence="1" type="ORF">MPNT_10175</name>
</gene>
<accession>A0A8J2BQ41</accession>
<protein>
    <submittedName>
        <fullName evidence="1">Uncharacterized protein</fullName>
    </submittedName>
</protein>
<name>A0A8J2BQ41_9BACT</name>
<sequence>MYLRLRPGGDPLGFLRKPEGAGCQPKRGNSFVCGRDLAFGKEKGVAGVYRAGPSADLFRSLKRRPCRSGRHRDQRGSWHLGAREIGLGIL</sequence>
<organism evidence="1 2">
    <name type="scientific">Candidatus Methylacidithermus pantelleriae</name>
    <dbReference type="NCBI Taxonomy" id="2744239"/>
    <lineage>
        <taxon>Bacteria</taxon>
        <taxon>Pseudomonadati</taxon>
        <taxon>Verrucomicrobiota</taxon>
        <taxon>Methylacidiphilae</taxon>
        <taxon>Methylacidiphilales</taxon>
        <taxon>Methylacidiphilaceae</taxon>
        <taxon>Candidatus Methylacidithermus</taxon>
    </lineage>
</organism>
<proteinExistence type="predicted"/>
<keyword evidence="2" id="KW-1185">Reference proteome</keyword>
<dbReference type="AlphaFoldDB" id="A0A8J2BQ41"/>
<reference evidence="1" key="1">
    <citation type="submission" date="2021-02" db="EMBL/GenBank/DDBJ databases">
        <authorList>
            <person name="Cremers G."/>
            <person name="Picone N."/>
        </authorList>
    </citation>
    <scope>NUCLEOTIDE SEQUENCE</scope>
    <source>
        <strain evidence="1">PQ17</strain>
    </source>
</reference>
<evidence type="ECO:0000313" key="1">
    <source>
        <dbReference type="EMBL" id="CAF0689295.1"/>
    </source>
</evidence>
<evidence type="ECO:0000313" key="2">
    <source>
        <dbReference type="Proteomes" id="UP000663859"/>
    </source>
</evidence>
<dbReference type="Proteomes" id="UP000663859">
    <property type="component" value="Unassembled WGS sequence"/>
</dbReference>